<protein>
    <submittedName>
        <fullName evidence="1">Uncharacterized protein</fullName>
    </submittedName>
</protein>
<gene>
    <name evidence="1" type="ORF">SAMN04488025_13713</name>
</gene>
<evidence type="ECO:0000313" key="1">
    <source>
        <dbReference type="EMBL" id="SFG47085.1"/>
    </source>
</evidence>
<sequence>MENNKAARSRGPRLLTLFVSSLFKLRGNMVNGECLAMVEGFKM</sequence>
<dbReference type="EMBL" id="FOOK01000037">
    <property type="protein sequence ID" value="SFG47085.1"/>
    <property type="molecule type" value="Genomic_DNA"/>
</dbReference>
<proteinExistence type="predicted"/>
<dbReference type="Proteomes" id="UP000198661">
    <property type="component" value="Unassembled WGS sequence"/>
</dbReference>
<keyword evidence="2" id="KW-1185">Reference proteome</keyword>
<name>A0A1I2S2E5_9BACL</name>
<evidence type="ECO:0000313" key="2">
    <source>
        <dbReference type="Proteomes" id="UP000198661"/>
    </source>
</evidence>
<dbReference type="STRING" id="201973.SAMN04488025_13713"/>
<reference evidence="1 2" key="1">
    <citation type="submission" date="2016-10" db="EMBL/GenBank/DDBJ databases">
        <authorList>
            <person name="de Groot N.N."/>
        </authorList>
    </citation>
    <scope>NUCLEOTIDE SEQUENCE [LARGE SCALE GENOMIC DNA]</scope>
    <source>
        <strain evidence="1 2">DSM 44945</strain>
    </source>
</reference>
<organism evidence="1 2">
    <name type="scientific">Planifilum fulgidum</name>
    <dbReference type="NCBI Taxonomy" id="201973"/>
    <lineage>
        <taxon>Bacteria</taxon>
        <taxon>Bacillati</taxon>
        <taxon>Bacillota</taxon>
        <taxon>Bacilli</taxon>
        <taxon>Bacillales</taxon>
        <taxon>Thermoactinomycetaceae</taxon>
        <taxon>Planifilum</taxon>
    </lineage>
</organism>
<dbReference type="AlphaFoldDB" id="A0A1I2S2E5"/>
<accession>A0A1I2S2E5</accession>